<dbReference type="Gene3D" id="2.40.170.20">
    <property type="entry name" value="TonB-dependent receptor, beta-barrel domain"/>
    <property type="match status" value="1"/>
</dbReference>
<reference evidence="4" key="1">
    <citation type="journal article" date="2014" name="Int. J. Syst. Evol. Microbiol.">
        <title>Complete genome of a new Firmicutes species belonging to the dominant human colonic microbiota ('Ruminococcus bicirculans') reveals two chromosomes and a selective capacity to utilize plant glucans.</title>
        <authorList>
            <consortium name="NISC Comparative Sequencing Program"/>
            <person name="Wegmann U."/>
            <person name="Louis P."/>
            <person name="Goesmann A."/>
            <person name="Henrissat B."/>
            <person name="Duncan S.H."/>
            <person name="Flint H.J."/>
        </authorList>
    </citation>
    <scope>NUCLEOTIDE SEQUENCE</scope>
    <source>
        <strain evidence="4">CECT 8869</strain>
    </source>
</reference>
<protein>
    <submittedName>
        <fullName evidence="4">TonB-dependent receptor</fullName>
    </submittedName>
</protein>
<name>A0ABT8RT17_9FLAO</name>
<keyword evidence="5" id="KW-1185">Reference proteome</keyword>
<keyword evidence="2" id="KW-0472">Membrane</keyword>
<gene>
    <name evidence="4" type="ORF">Q2T41_13960</name>
</gene>
<reference evidence="4" key="2">
    <citation type="submission" date="2023-06" db="EMBL/GenBank/DDBJ databases">
        <authorList>
            <person name="Lucena T."/>
            <person name="Sun Q."/>
        </authorList>
    </citation>
    <scope>NUCLEOTIDE SEQUENCE</scope>
    <source>
        <strain evidence="4">CECT 8869</strain>
    </source>
</reference>
<sequence length="593" mass="66275">MYTSKRTPMYNNYIIALIFLSLGMQIGFAQDDKDNDLGTETVTVTKAYTPTVSDAFKIKSVPNLNDSIVLQKKPITYSIFSVPVASTFTPSKGTASTVEKLPPPQLYNSYASFGAGNYGNVLGEFYTSRTINRDENFDIGFNHLSSRGGIKDVELKDTFYDTRLDASYAKRDRDLDWGAAIGLQHQLYNWYGIPEGEFSESELSGIDETQNYFMGEAGAHINVEDAYFKRADIKYRRFFDALSSGENRAILTTGFEFPMNEEAFGVKLKVDYVGGSFANDGYAPAVNSSPIDYSNLQAGINPSLKMLRDDLSLNLGINVVYGMDLENSESNFYIYPAVTTSYRLLDESVIAYGGVTGELRQNSYYDFVEANPFVSPTLLVAPTDSQYNAYVGFKGQLLPNLSYNIKGSYAAENRKPLFILNPQEDSRSDDNGYFLGNSFRVFYDDIKTLGIFGELNVDVNRNFTLGVNAEVYDYTTETGNPAWNLPNLKASLFMDYQIGEQWFMGANLFYVGEREDFASDTNSGAAIPQPGIDTPITLEGYFDANAHVGYRFNDHLSFFVKGANLSNNQYQRWANFQVQGIQVLGGATYKFDF</sequence>
<comment type="subcellular location">
    <subcellularLocation>
        <location evidence="1">Cell outer membrane</location>
    </subcellularLocation>
</comment>
<accession>A0ABT8RT17</accession>
<dbReference type="EMBL" id="JAUKUC010000001">
    <property type="protein sequence ID" value="MDO1513763.1"/>
    <property type="molecule type" value="Genomic_DNA"/>
</dbReference>
<keyword evidence="3" id="KW-0998">Cell outer membrane</keyword>
<evidence type="ECO:0000256" key="1">
    <source>
        <dbReference type="ARBA" id="ARBA00004442"/>
    </source>
</evidence>
<comment type="caution">
    <text evidence="4">The sequence shown here is derived from an EMBL/GenBank/DDBJ whole genome shotgun (WGS) entry which is preliminary data.</text>
</comment>
<organism evidence="4 5">
    <name type="scientific">Maribacter confluentis</name>
    <dbReference type="NCBI Taxonomy" id="1656093"/>
    <lineage>
        <taxon>Bacteria</taxon>
        <taxon>Pseudomonadati</taxon>
        <taxon>Bacteroidota</taxon>
        <taxon>Flavobacteriia</taxon>
        <taxon>Flavobacteriales</taxon>
        <taxon>Flavobacteriaceae</taxon>
        <taxon>Maribacter</taxon>
    </lineage>
</organism>
<evidence type="ECO:0000313" key="5">
    <source>
        <dbReference type="Proteomes" id="UP001168579"/>
    </source>
</evidence>
<proteinExistence type="predicted"/>
<evidence type="ECO:0000256" key="2">
    <source>
        <dbReference type="ARBA" id="ARBA00023136"/>
    </source>
</evidence>
<dbReference type="RefSeq" id="WP_304436568.1">
    <property type="nucleotide sequence ID" value="NZ_JAUKUC010000001.1"/>
</dbReference>
<evidence type="ECO:0000313" key="4">
    <source>
        <dbReference type="EMBL" id="MDO1513763.1"/>
    </source>
</evidence>
<evidence type="ECO:0000256" key="3">
    <source>
        <dbReference type="ARBA" id="ARBA00023237"/>
    </source>
</evidence>
<keyword evidence="4" id="KW-0675">Receptor</keyword>
<dbReference type="Proteomes" id="UP001168579">
    <property type="component" value="Unassembled WGS sequence"/>
</dbReference>
<dbReference type="SUPFAM" id="SSF56935">
    <property type="entry name" value="Porins"/>
    <property type="match status" value="1"/>
</dbReference>
<dbReference type="InterPro" id="IPR036942">
    <property type="entry name" value="Beta-barrel_TonB_sf"/>
</dbReference>